<reference evidence="1 2" key="1">
    <citation type="submission" date="2024-02" db="EMBL/GenBank/DDBJ databases">
        <authorList>
            <person name="Chen Y."/>
            <person name="Shah S."/>
            <person name="Dougan E. K."/>
            <person name="Thang M."/>
            <person name="Chan C."/>
        </authorList>
    </citation>
    <scope>NUCLEOTIDE SEQUENCE [LARGE SCALE GENOMIC DNA]</scope>
</reference>
<accession>A0ABP0LLX8</accession>
<dbReference type="EMBL" id="CAXAMM010016991">
    <property type="protein sequence ID" value="CAK9040197.1"/>
    <property type="molecule type" value="Genomic_DNA"/>
</dbReference>
<evidence type="ECO:0000313" key="2">
    <source>
        <dbReference type="Proteomes" id="UP001642464"/>
    </source>
</evidence>
<sequence>MRRLPERREMARVKNVLPGDDMMEPATLAGEDFMAQLGMALGGTRNRQAGEDFVTQLGMALGTRNRQAPVVVTTTTTGTNSPRLSSFDKADRALLERLVDYDEETCQDLEAPLPPAAIPSVCQLLYFRNEVAVTPLTRLFFNLSLHPATRNFTLGQFLASWLKR</sequence>
<organism evidence="1 2">
    <name type="scientific">Durusdinium trenchii</name>
    <dbReference type="NCBI Taxonomy" id="1381693"/>
    <lineage>
        <taxon>Eukaryota</taxon>
        <taxon>Sar</taxon>
        <taxon>Alveolata</taxon>
        <taxon>Dinophyceae</taxon>
        <taxon>Suessiales</taxon>
        <taxon>Symbiodiniaceae</taxon>
        <taxon>Durusdinium</taxon>
    </lineage>
</organism>
<comment type="caution">
    <text evidence="1">The sequence shown here is derived from an EMBL/GenBank/DDBJ whole genome shotgun (WGS) entry which is preliminary data.</text>
</comment>
<keyword evidence="2" id="KW-1185">Reference proteome</keyword>
<protein>
    <submittedName>
        <fullName evidence="1">E3 ubiquitin-protein ligase UPL2</fullName>
    </submittedName>
</protein>
<proteinExistence type="predicted"/>
<gene>
    <name evidence="1" type="ORF">SCF082_LOCUS23422</name>
</gene>
<evidence type="ECO:0000313" key="1">
    <source>
        <dbReference type="EMBL" id="CAK9040197.1"/>
    </source>
</evidence>
<dbReference type="Proteomes" id="UP001642464">
    <property type="component" value="Unassembled WGS sequence"/>
</dbReference>
<name>A0ABP0LLX8_9DINO</name>